<dbReference type="Proteomes" id="UP001464387">
    <property type="component" value="Unassembled WGS sequence"/>
</dbReference>
<reference evidence="2 3" key="1">
    <citation type="journal article" date="2024" name="Proc. Natl. Acad. Sci. U.S.A.">
        <title>The evolutionary genomics of adaptation to stress in wild rhizobium bacteria.</title>
        <authorList>
            <person name="Kehlet-Delgado H."/>
            <person name="Montoya A.P."/>
            <person name="Jensen K.T."/>
            <person name="Wendlandt C.E."/>
            <person name="Dexheimer C."/>
            <person name="Roberts M."/>
            <person name="Torres Martinez L."/>
            <person name="Friesen M.L."/>
            <person name="Griffitts J.S."/>
            <person name="Porter S.S."/>
        </authorList>
    </citation>
    <scope>NUCLEOTIDE SEQUENCE [LARGE SCALE GENOMIC DNA]</scope>
    <source>
        <strain evidence="2 3">M0729</strain>
    </source>
</reference>
<dbReference type="RefSeq" id="WP_287273464.1">
    <property type="nucleotide sequence ID" value="NZ_JAMYMY010000005.1"/>
</dbReference>
<proteinExistence type="predicted"/>
<gene>
    <name evidence="2" type="ORF">NKI33_06430</name>
</gene>
<dbReference type="InterPro" id="IPR034904">
    <property type="entry name" value="FSCA_dom_sf"/>
</dbReference>
<dbReference type="InterPro" id="IPR052339">
    <property type="entry name" value="Fe-S_Maturation_MIP18"/>
</dbReference>
<name>A0ABV1YBQ7_9HYPH</name>
<sequence length="134" mass="14057">MQPDPILAAQVRQALETVIDPCSRSAGAPAGLVSMGLVGPIEIEPRSDGAHIRVTLFITEPGCMMGAFFKITAESVLAALPGVAAASANIDYGHMWLPTQMSADYRERLARVRACHRGPDTGHATSSGTQQQGG</sequence>
<comment type="caution">
    <text evidence="2">The sequence shown here is derived from an EMBL/GenBank/DDBJ whole genome shotgun (WGS) entry which is preliminary data.</text>
</comment>
<dbReference type="SUPFAM" id="SSF117916">
    <property type="entry name" value="Fe-S cluster assembly (FSCA) domain-like"/>
    <property type="match status" value="1"/>
</dbReference>
<feature type="domain" description="MIP18 family-like" evidence="1">
    <location>
        <begin position="9"/>
        <end position="87"/>
    </location>
</feature>
<keyword evidence="3" id="KW-1185">Reference proteome</keyword>
<dbReference type="Pfam" id="PF01883">
    <property type="entry name" value="FeS_assembly_P"/>
    <property type="match status" value="1"/>
</dbReference>
<dbReference type="PANTHER" id="PTHR42831">
    <property type="entry name" value="FE-S PROTEIN MATURATION AUXILIARY FACTOR YITW"/>
    <property type="match status" value="1"/>
</dbReference>
<evidence type="ECO:0000259" key="1">
    <source>
        <dbReference type="Pfam" id="PF01883"/>
    </source>
</evidence>
<dbReference type="Gene3D" id="3.30.300.130">
    <property type="entry name" value="Fe-S cluster assembly (FSCA)"/>
    <property type="match status" value="1"/>
</dbReference>
<organism evidence="2 3">
    <name type="scientific">Mesorhizobium opportunistum</name>
    <dbReference type="NCBI Taxonomy" id="593909"/>
    <lineage>
        <taxon>Bacteria</taxon>
        <taxon>Pseudomonadati</taxon>
        <taxon>Pseudomonadota</taxon>
        <taxon>Alphaproteobacteria</taxon>
        <taxon>Hyphomicrobiales</taxon>
        <taxon>Phyllobacteriaceae</taxon>
        <taxon>Mesorhizobium</taxon>
    </lineage>
</organism>
<accession>A0ABV1YBQ7</accession>
<dbReference type="PANTHER" id="PTHR42831:SF1">
    <property type="entry name" value="FE-S PROTEIN MATURATION AUXILIARY FACTOR YITW"/>
    <property type="match status" value="1"/>
</dbReference>
<evidence type="ECO:0000313" key="2">
    <source>
        <dbReference type="EMBL" id="MER8932596.1"/>
    </source>
</evidence>
<evidence type="ECO:0000313" key="3">
    <source>
        <dbReference type="Proteomes" id="UP001464387"/>
    </source>
</evidence>
<protein>
    <submittedName>
        <fullName evidence="2">Iron-sulfur cluster assembly protein</fullName>
    </submittedName>
</protein>
<dbReference type="InterPro" id="IPR002744">
    <property type="entry name" value="MIP18-like"/>
</dbReference>
<dbReference type="EMBL" id="JAMYPJ010000006">
    <property type="protein sequence ID" value="MER8932596.1"/>
    <property type="molecule type" value="Genomic_DNA"/>
</dbReference>